<evidence type="ECO:0000256" key="5">
    <source>
        <dbReference type="ARBA" id="ARBA00022989"/>
    </source>
</evidence>
<keyword evidence="3" id="KW-1003">Cell membrane</keyword>
<dbReference type="InterPro" id="IPR036259">
    <property type="entry name" value="MFS_trans_sf"/>
</dbReference>
<keyword evidence="2" id="KW-0813">Transport</keyword>
<evidence type="ECO:0000256" key="6">
    <source>
        <dbReference type="ARBA" id="ARBA00023136"/>
    </source>
</evidence>
<keyword evidence="9" id="KW-1185">Reference proteome</keyword>
<dbReference type="EMBL" id="BOQP01000008">
    <property type="protein sequence ID" value="GIM70518.1"/>
    <property type="molecule type" value="Genomic_DNA"/>
</dbReference>
<dbReference type="AlphaFoldDB" id="A0A919SGZ9"/>
<evidence type="ECO:0000313" key="8">
    <source>
        <dbReference type="EMBL" id="GIM70518.1"/>
    </source>
</evidence>
<evidence type="ECO:0000256" key="1">
    <source>
        <dbReference type="ARBA" id="ARBA00004651"/>
    </source>
</evidence>
<evidence type="ECO:0008006" key="10">
    <source>
        <dbReference type="Google" id="ProtNLM"/>
    </source>
</evidence>
<dbReference type="PANTHER" id="PTHR23517">
    <property type="entry name" value="RESISTANCE PROTEIN MDTM, PUTATIVE-RELATED-RELATED"/>
    <property type="match status" value="1"/>
</dbReference>
<feature type="transmembrane region" description="Helical" evidence="7">
    <location>
        <begin position="91"/>
        <end position="114"/>
    </location>
</feature>
<feature type="transmembrane region" description="Helical" evidence="7">
    <location>
        <begin position="262"/>
        <end position="280"/>
    </location>
</feature>
<dbReference type="RefSeq" id="WP_212996965.1">
    <property type="nucleotide sequence ID" value="NZ_BAAATW010000003.1"/>
</dbReference>
<organism evidence="8 9">
    <name type="scientific">Winogradskya consettensis</name>
    <dbReference type="NCBI Taxonomy" id="113560"/>
    <lineage>
        <taxon>Bacteria</taxon>
        <taxon>Bacillati</taxon>
        <taxon>Actinomycetota</taxon>
        <taxon>Actinomycetes</taxon>
        <taxon>Micromonosporales</taxon>
        <taxon>Micromonosporaceae</taxon>
        <taxon>Winogradskya</taxon>
    </lineage>
</organism>
<protein>
    <recommendedName>
        <fullName evidence="10">MFS transporter</fullName>
    </recommendedName>
</protein>
<reference evidence="8" key="1">
    <citation type="submission" date="2021-03" db="EMBL/GenBank/DDBJ databases">
        <title>Whole genome shotgun sequence of Actinoplanes consettensis NBRC 14913.</title>
        <authorList>
            <person name="Komaki H."/>
            <person name="Tamura T."/>
        </authorList>
    </citation>
    <scope>NUCLEOTIDE SEQUENCE</scope>
    <source>
        <strain evidence="8">NBRC 14913</strain>
    </source>
</reference>
<dbReference type="Pfam" id="PF07690">
    <property type="entry name" value="MFS_1"/>
    <property type="match status" value="1"/>
</dbReference>
<feature type="transmembrane region" description="Helical" evidence="7">
    <location>
        <begin position="158"/>
        <end position="178"/>
    </location>
</feature>
<dbReference type="InterPro" id="IPR011701">
    <property type="entry name" value="MFS"/>
</dbReference>
<dbReference type="InterPro" id="IPR050171">
    <property type="entry name" value="MFS_Transporters"/>
</dbReference>
<feature type="transmembrane region" description="Helical" evidence="7">
    <location>
        <begin position="199"/>
        <end position="221"/>
    </location>
</feature>
<dbReference type="SUPFAM" id="SSF103473">
    <property type="entry name" value="MFS general substrate transporter"/>
    <property type="match status" value="1"/>
</dbReference>
<feature type="transmembrane region" description="Helical" evidence="7">
    <location>
        <begin position="35"/>
        <end position="56"/>
    </location>
</feature>
<dbReference type="GO" id="GO:0005886">
    <property type="term" value="C:plasma membrane"/>
    <property type="evidence" value="ECO:0007669"/>
    <property type="project" value="UniProtKB-SubCell"/>
</dbReference>
<dbReference type="GO" id="GO:0022857">
    <property type="term" value="F:transmembrane transporter activity"/>
    <property type="evidence" value="ECO:0007669"/>
    <property type="project" value="InterPro"/>
</dbReference>
<evidence type="ECO:0000256" key="4">
    <source>
        <dbReference type="ARBA" id="ARBA00022692"/>
    </source>
</evidence>
<dbReference type="PANTHER" id="PTHR23517:SF2">
    <property type="entry name" value="MULTIDRUG RESISTANCE PROTEIN MDTH"/>
    <property type="match status" value="1"/>
</dbReference>
<evidence type="ECO:0000256" key="3">
    <source>
        <dbReference type="ARBA" id="ARBA00022475"/>
    </source>
</evidence>
<sequence>MSLRRYSAALLVDALGAGLLRPFLLLYGLTVVHLSTAGTGLALSAGLLLGLIAVPLTGRWIDSGARGWPVAATMLIRAAGIGLLLQASGPVVFGLAALLLGAGGQVFPAAHAALVSSLVDGPADRALAGARALRNAGLGAGALIAAVAVTGGPDALRLLAAINAAGYLVAAGLVLSLPQRGIPRLVRPEPVEGPALGPLLIANLAYALCFGVLEVALPALLVTRMHAAPAWSAAVFAGNTVLVVAIQTLVVVRLAGHPRRRVLAASGVVLACSYLGFWAAGESGALGPVLVAAVAVPYTIGEILYAGSGTALVAAAAPAHLLGRALSRWQLSTGLASAAAPAVLTSLLAAGPAALWGVLTAGTLGAAVAVRRWAPAV</sequence>
<evidence type="ECO:0000256" key="2">
    <source>
        <dbReference type="ARBA" id="ARBA00022448"/>
    </source>
</evidence>
<dbReference type="Gene3D" id="1.20.1250.20">
    <property type="entry name" value="MFS general substrate transporter like domains"/>
    <property type="match status" value="1"/>
</dbReference>
<comment type="caution">
    <text evidence="8">The sequence shown here is derived from an EMBL/GenBank/DDBJ whole genome shotgun (WGS) entry which is preliminary data.</text>
</comment>
<feature type="transmembrane region" description="Helical" evidence="7">
    <location>
        <begin position="233"/>
        <end position="255"/>
    </location>
</feature>
<feature type="transmembrane region" description="Helical" evidence="7">
    <location>
        <begin position="286"/>
        <end position="317"/>
    </location>
</feature>
<feature type="transmembrane region" description="Helical" evidence="7">
    <location>
        <begin position="329"/>
        <end position="348"/>
    </location>
</feature>
<keyword evidence="4 7" id="KW-0812">Transmembrane</keyword>
<gene>
    <name evidence="8" type="ORF">Aco04nite_20700</name>
</gene>
<dbReference type="Proteomes" id="UP000680865">
    <property type="component" value="Unassembled WGS sequence"/>
</dbReference>
<evidence type="ECO:0000256" key="7">
    <source>
        <dbReference type="SAM" id="Phobius"/>
    </source>
</evidence>
<keyword evidence="6 7" id="KW-0472">Membrane</keyword>
<name>A0A919SGZ9_9ACTN</name>
<accession>A0A919SGZ9</accession>
<evidence type="ECO:0000313" key="9">
    <source>
        <dbReference type="Proteomes" id="UP000680865"/>
    </source>
</evidence>
<comment type="subcellular location">
    <subcellularLocation>
        <location evidence="1">Cell membrane</location>
        <topology evidence="1">Multi-pass membrane protein</topology>
    </subcellularLocation>
</comment>
<proteinExistence type="predicted"/>
<feature type="transmembrane region" description="Helical" evidence="7">
    <location>
        <begin position="7"/>
        <end position="29"/>
    </location>
</feature>
<keyword evidence="5 7" id="KW-1133">Transmembrane helix</keyword>